<dbReference type="Proteomes" id="UP001230145">
    <property type="component" value="Unassembled WGS sequence"/>
</dbReference>
<dbReference type="Gene3D" id="3.40.1170.60">
    <property type="match status" value="1"/>
</dbReference>
<sequence length="514" mass="56446">MMRGSVWIPDWPVASAIMAGRALAEEPVAVYANRVVSVNGVAHAEGVREGMKRRQAQSIASSLRLIRQDPELEVANFERVVRVCEEHIAYLSVLKPGLITFLARGPVGAAGSARTLSENLVGDIALHTGLEAHVGFGDGLLTSILAARRDAHVRYARPFLDAHAVEAILHGAVTARSREQMRAFVEAMENLGVHTIGDLRHVDRAALVTRFEAAGRVLALIDGGEPEREVTSYSVQELVVEREADPPLANLDQAAFLAREMAQELTEDLTRRGVIARELTICTRASVERRRTWSMDAASTRDISDRVRWQLSAWMSEEKQGICRISIIASVILPAGYAQGTLWGSDRASTDAAARAVSRIQSLLGEDAVLTPERVGGRHPLEAHQMRPWETPPSDSRHRNDPWPGRIPEPWPSLVKENPEKIAVLDARGHDCALTGLGAFYCEQGCRDPRPAALVAGGASERLVAAAGPWLQATGWWAPGTQQRKAWMEFADSRPRGYLVYRESGQWWLAGVYE</sequence>
<dbReference type="Pfam" id="PF00817">
    <property type="entry name" value="IMS"/>
    <property type="match status" value="1"/>
</dbReference>
<reference evidence="6 7" key="1">
    <citation type="submission" date="2023-07" db="EMBL/GenBank/DDBJ databases">
        <title>Sequencing the genomes of 1000 actinobacteria strains.</title>
        <authorList>
            <person name="Klenk H.-P."/>
        </authorList>
    </citation>
    <scope>NUCLEOTIDE SEQUENCE [LARGE SCALE GENOMIC DNA]</scope>
    <source>
        <strain evidence="6 7">DSM 19515</strain>
    </source>
</reference>
<dbReference type="EMBL" id="JAUSQL010000001">
    <property type="protein sequence ID" value="MDP9832461.1"/>
    <property type="molecule type" value="Genomic_DNA"/>
</dbReference>
<dbReference type="InterPro" id="IPR050356">
    <property type="entry name" value="SulA_CellDiv_inhibitor"/>
</dbReference>
<dbReference type="PANTHER" id="PTHR35369">
    <property type="entry name" value="BLR3025 PROTEIN-RELATED"/>
    <property type="match status" value="1"/>
</dbReference>
<feature type="domain" description="UmuC" evidence="5">
    <location>
        <begin position="14"/>
        <end position="146"/>
    </location>
</feature>
<evidence type="ECO:0000256" key="3">
    <source>
        <dbReference type="ARBA" id="ARBA00025589"/>
    </source>
</evidence>
<dbReference type="PANTHER" id="PTHR35369:SF2">
    <property type="entry name" value="BLR3025 PROTEIN"/>
    <property type="match status" value="1"/>
</dbReference>
<dbReference type="SUPFAM" id="SSF56672">
    <property type="entry name" value="DNA/RNA polymerases"/>
    <property type="match status" value="1"/>
</dbReference>
<gene>
    <name evidence="6" type="ORF">J2S45_001140</name>
</gene>
<evidence type="ECO:0000256" key="2">
    <source>
        <dbReference type="ARBA" id="ARBA00022763"/>
    </source>
</evidence>
<comment type="function">
    <text evidence="3">Poorly processive, error-prone DNA polymerase involved in untargeted mutagenesis. Copies undamaged DNA at stalled replication forks, which arise in vivo from mismatched or misaligned primer ends. These misaligned primers can be extended by PolIV. Exhibits no 3'-5' exonuclease (proofreading) activity. May be involved in translesional synthesis, in conjunction with the beta clamp from PolIII.</text>
</comment>
<feature type="region of interest" description="Disordered" evidence="4">
    <location>
        <begin position="376"/>
        <end position="401"/>
    </location>
</feature>
<dbReference type="InterPro" id="IPR001126">
    <property type="entry name" value="UmuC"/>
</dbReference>
<evidence type="ECO:0000256" key="1">
    <source>
        <dbReference type="ARBA" id="ARBA00010945"/>
    </source>
</evidence>
<evidence type="ECO:0000313" key="7">
    <source>
        <dbReference type="Proteomes" id="UP001230145"/>
    </source>
</evidence>
<name>A0ABT9PIC1_9ACTO</name>
<protein>
    <submittedName>
        <fullName evidence="6">Protein ImuB</fullName>
    </submittedName>
</protein>
<evidence type="ECO:0000313" key="6">
    <source>
        <dbReference type="EMBL" id="MDP9832461.1"/>
    </source>
</evidence>
<evidence type="ECO:0000259" key="5">
    <source>
        <dbReference type="Pfam" id="PF00817"/>
    </source>
</evidence>
<keyword evidence="7" id="KW-1185">Reference proteome</keyword>
<keyword evidence="2" id="KW-0227">DNA damage</keyword>
<proteinExistence type="inferred from homology"/>
<comment type="similarity">
    <text evidence="1">Belongs to the DNA polymerase type-Y family.</text>
</comment>
<organism evidence="6 7">
    <name type="scientific">Trueperella abortisuis</name>
    <dbReference type="NCBI Taxonomy" id="445930"/>
    <lineage>
        <taxon>Bacteria</taxon>
        <taxon>Bacillati</taxon>
        <taxon>Actinomycetota</taxon>
        <taxon>Actinomycetes</taxon>
        <taxon>Actinomycetales</taxon>
        <taxon>Actinomycetaceae</taxon>
        <taxon>Trueperella</taxon>
    </lineage>
</organism>
<feature type="compositionally biased region" description="Basic and acidic residues" evidence="4">
    <location>
        <begin position="376"/>
        <end position="387"/>
    </location>
</feature>
<accession>A0ABT9PIC1</accession>
<dbReference type="RefSeq" id="WP_307634808.1">
    <property type="nucleotide sequence ID" value="NZ_JAUSQL010000001.1"/>
</dbReference>
<dbReference type="InterPro" id="IPR043502">
    <property type="entry name" value="DNA/RNA_pol_sf"/>
</dbReference>
<dbReference type="InterPro" id="IPR043128">
    <property type="entry name" value="Rev_trsase/Diguanyl_cyclase"/>
</dbReference>
<evidence type="ECO:0000256" key="4">
    <source>
        <dbReference type="SAM" id="MobiDB-lite"/>
    </source>
</evidence>
<comment type="caution">
    <text evidence="6">The sequence shown here is derived from an EMBL/GenBank/DDBJ whole genome shotgun (WGS) entry which is preliminary data.</text>
</comment>
<dbReference type="Gene3D" id="3.30.70.270">
    <property type="match status" value="1"/>
</dbReference>